<dbReference type="InterPro" id="IPR036736">
    <property type="entry name" value="ACP-like_sf"/>
</dbReference>
<dbReference type="Pfam" id="PF00550">
    <property type="entry name" value="PP-binding"/>
    <property type="match status" value="1"/>
</dbReference>
<name>A0A8J3FLD4_9ACTN</name>
<evidence type="ECO:0000313" key="2">
    <source>
        <dbReference type="EMBL" id="GGK75963.1"/>
    </source>
</evidence>
<accession>A0A8J3FLD4</accession>
<dbReference type="PROSITE" id="PS50075">
    <property type="entry name" value="CARRIER"/>
    <property type="match status" value="1"/>
</dbReference>
<dbReference type="InterPro" id="IPR009081">
    <property type="entry name" value="PP-bd_ACP"/>
</dbReference>
<organism evidence="2 3">
    <name type="scientific">Mangrovihabitans endophyticus</name>
    <dbReference type="NCBI Taxonomy" id="1751298"/>
    <lineage>
        <taxon>Bacteria</taxon>
        <taxon>Bacillati</taxon>
        <taxon>Actinomycetota</taxon>
        <taxon>Actinomycetes</taxon>
        <taxon>Micromonosporales</taxon>
        <taxon>Micromonosporaceae</taxon>
        <taxon>Mangrovihabitans</taxon>
    </lineage>
</organism>
<protein>
    <recommendedName>
        <fullName evidence="1">Carrier domain-containing protein</fullName>
    </recommendedName>
</protein>
<sequence length="86" mass="9367">MSQTSPSVDREELRALVADALELPVEEVADDASFPDDLEVDSLTALEVAVRIEKRYGVKFAEDELKRLTSVDAAHALVDARVAAQV</sequence>
<evidence type="ECO:0000313" key="3">
    <source>
        <dbReference type="Proteomes" id="UP000656042"/>
    </source>
</evidence>
<comment type="caution">
    <text evidence="2">The sequence shown here is derived from an EMBL/GenBank/DDBJ whole genome shotgun (WGS) entry which is preliminary data.</text>
</comment>
<dbReference type="Gene3D" id="1.10.1200.10">
    <property type="entry name" value="ACP-like"/>
    <property type="match status" value="1"/>
</dbReference>
<dbReference type="RefSeq" id="WP_189077557.1">
    <property type="nucleotide sequence ID" value="NZ_BMMX01000001.1"/>
</dbReference>
<feature type="domain" description="Carrier" evidence="1">
    <location>
        <begin position="7"/>
        <end position="82"/>
    </location>
</feature>
<gene>
    <name evidence="2" type="ORF">GCM10012284_07440</name>
</gene>
<dbReference type="AlphaFoldDB" id="A0A8J3FLD4"/>
<reference evidence="2" key="1">
    <citation type="journal article" date="2014" name="Int. J. Syst. Evol. Microbiol.">
        <title>Complete genome sequence of Corynebacterium casei LMG S-19264T (=DSM 44701T), isolated from a smear-ripened cheese.</title>
        <authorList>
            <consortium name="US DOE Joint Genome Institute (JGI-PGF)"/>
            <person name="Walter F."/>
            <person name="Albersmeier A."/>
            <person name="Kalinowski J."/>
            <person name="Ruckert C."/>
        </authorList>
    </citation>
    <scope>NUCLEOTIDE SEQUENCE</scope>
    <source>
        <strain evidence="2">CGMCC 4.7299</strain>
    </source>
</reference>
<dbReference type="Proteomes" id="UP000656042">
    <property type="component" value="Unassembled WGS sequence"/>
</dbReference>
<proteinExistence type="predicted"/>
<dbReference type="SUPFAM" id="SSF47336">
    <property type="entry name" value="ACP-like"/>
    <property type="match status" value="1"/>
</dbReference>
<keyword evidence="3" id="KW-1185">Reference proteome</keyword>
<dbReference type="EMBL" id="BMMX01000001">
    <property type="protein sequence ID" value="GGK75963.1"/>
    <property type="molecule type" value="Genomic_DNA"/>
</dbReference>
<reference evidence="2" key="2">
    <citation type="submission" date="2020-09" db="EMBL/GenBank/DDBJ databases">
        <authorList>
            <person name="Sun Q."/>
            <person name="Zhou Y."/>
        </authorList>
    </citation>
    <scope>NUCLEOTIDE SEQUENCE</scope>
    <source>
        <strain evidence="2">CGMCC 4.7299</strain>
    </source>
</reference>
<evidence type="ECO:0000259" key="1">
    <source>
        <dbReference type="PROSITE" id="PS50075"/>
    </source>
</evidence>